<organism evidence="3 4">
    <name type="scientific">Hallella colorans</name>
    <dbReference type="NCBI Taxonomy" id="1703337"/>
    <lineage>
        <taxon>Bacteria</taxon>
        <taxon>Pseudomonadati</taxon>
        <taxon>Bacteroidota</taxon>
        <taxon>Bacteroidia</taxon>
        <taxon>Bacteroidales</taxon>
        <taxon>Prevotellaceae</taxon>
        <taxon>Hallella</taxon>
    </lineage>
</organism>
<dbReference type="PROSITE" id="PS50005">
    <property type="entry name" value="TPR"/>
    <property type="match status" value="1"/>
</dbReference>
<dbReference type="AlphaFoldDB" id="A0A2U0UIM2"/>
<dbReference type="InterPro" id="IPR019734">
    <property type="entry name" value="TPR_rpt"/>
</dbReference>
<keyword evidence="2" id="KW-0812">Transmembrane</keyword>
<gene>
    <name evidence="3" type="ORF">C7379_10437</name>
</gene>
<feature type="transmembrane region" description="Helical" evidence="2">
    <location>
        <begin position="20"/>
        <end position="42"/>
    </location>
</feature>
<evidence type="ECO:0000313" key="4">
    <source>
        <dbReference type="Proteomes" id="UP000245870"/>
    </source>
</evidence>
<accession>A0A2U0UIM2</accession>
<dbReference type="InterPro" id="IPR011990">
    <property type="entry name" value="TPR-like_helical_dom_sf"/>
</dbReference>
<evidence type="ECO:0000256" key="2">
    <source>
        <dbReference type="SAM" id="Phobius"/>
    </source>
</evidence>
<evidence type="ECO:0000256" key="1">
    <source>
        <dbReference type="PROSITE-ProRule" id="PRU00339"/>
    </source>
</evidence>
<keyword evidence="4" id="KW-1185">Reference proteome</keyword>
<comment type="caution">
    <text evidence="3">The sequence shown here is derived from an EMBL/GenBank/DDBJ whole genome shotgun (WGS) entry which is preliminary data.</text>
</comment>
<dbReference type="Proteomes" id="UP000245870">
    <property type="component" value="Unassembled WGS sequence"/>
</dbReference>
<evidence type="ECO:0000313" key="3">
    <source>
        <dbReference type="EMBL" id="PVX57421.1"/>
    </source>
</evidence>
<dbReference type="Gene3D" id="1.25.40.10">
    <property type="entry name" value="Tetratricopeptide repeat domain"/>
    <property type="match status" value="2"/>
</dbReference>
<reference evidence="3 4" key="1">
    <citation type="submission" date="2018-05" db="EMBL/GenBank/DDBJ databases">
        <title>Genomic Encyclopedia of Type Strains, Phase IV (KMG-IV): sequencing the most valuable type-strain genomes for metagenomic binning, comparative biology and taxonomic classification.</title>
        <authorList>
            <person name="Goeker M."/>
        </authorList>
    </citation>
    <scope>NUCLEOTIDE SEQUENCE [LARGE SCALE GENOMIC DNA]</scope>
    <source>
        <strain evidence="3 4">DSM 100333</strain>
    </source>
</reference>
<dbReference type="SMART" id="SM00028">
    <property type="entry name" value="TPR"/>
    <property type="match status" value="4"/>
</dbReference>
<keyword evidence="2" id="KW-1133">Transmembrane helix</keyword>
<name>A0A2U0UIM2_9BACT</name>
<sequence>MKSNFLNHIKSRMRKELHKLYLTAHSLKLISILTMLATAIAMTTACHQFSDHQASLDRVDTLLAQGNVDAAYTYLREMPTEGLDSHDDMARYTLLKTETLFRKQLPVDNDSIDYAIFYYEQNGDQEQLARACYYKGVIHFFYRGNTRRAILLLKRAENLVKQSKNLTLKHKVYSSISYINLINKNYATAIRYARKAGDMARKLNNKEWIGYSLTYIANAYSGLEKPDSNLEYLRQSLNYYPYLSRENQSVLLSNISDAYHRNNDSAKAEEYIQRALRERPSSYTYAVLADFYIQRGELERAHDCLLKAADTTDVYTYEKVLHSLFTLRKTMRDYQGATRIADTLLAFQERQEHIRSQNNIYDIQNKYEREEREKQIDTYRTYSTGLLIILVLSVVTMVLYHKYKQARDRRDLLQKHLLLNEYSDQLHELKATQHITNKELSELKKKVSTLKDTEVQRLSNGKMLYESVLCNRNTIHWSNQDFLDFLEYIKLIDMPYVEQLNQTYSNLSPKQYLYLTATERMGKTEQEVGDILAIGPSSVRSIKSRIKSKRVPE</sequence>
<proteinExistence type="predicted"/>
<feature type="transmembrane region" description="Helical" evidence="2">
    <location>
        <begin position="382"/>
        <end position="400"/>
    </location>
</feature>
<dbReference type="EMBL" id="QENY01000004">
    <property type="protein sequence ID" value="PVX57421.1"/>
    <property type="molecule type" value="Genomic_DNA"/>
</dbReference>
<protein>
    <submittedName>
        <fullName evidence="3">Uncharacterized protein</fullName>
    </submittedName>
</protein>
<dbReference type="SUPFAM" id="SSF48452">
    <property type="entry name" value="TPR-like"/>
    <property type="match status" value="1"/>
</dbReference>
<feature type="repeat" description="TPR" evidence="1">
    <location>
        <begin position="249"/>
        <end position="282"/>
    </location>
</feature>
<keyword evidence="1" id="KW-0802">TPR repeat</keyword>
<keyword evidence="2" id="KW-0472">Membrane</keyword>